<dbReference type="EMBL" id="JAGIOD010000001">
    <property type="protein sequence ID" value="MBP2382761.1"/>
    <property type="molecule type" value="Genomic_DNA"/>
</dbReference>
<sequence length="76" mass="8113">MLRGHTYSTPGADNAQTTVPAKITSAPSSSIAPRKREEWPNAAKASDALCIAFLPVFSAVRELGVRIFGRGELVQT</sequence>
<comment type="caution">
    <text evidence="2">The sequence shown here is derived from an EMBL/GenBank/DDBJ whole genome shotgun (WGS) entry which is preliminary data.</text>
</comment>
<proteinExistence type="predicted"/>
<organism evidence="2 3">
    <name type="scientific">Brachybacterium sacelli</name>
    <dbReference type="NCBI Taxonomy" id="173364"/>
    <lineage>
        <taxon>Bacteria</taxon>
        <taxon>Bacillati</taxon>
        <taxon>Actinomycetota</taxon>
        <taxon>Actinomycetes</taxon>
        <taxon>Micrococcales</taxon>
        <taxon>Dermabacteraceae</taxon>
        <taxon>Brachybacterium</taxon>
    </lineage>
</organism>
<reference evidence="2 3" key="1">
    <citation type="submission" date="2021-03" db="EMBL/GenBank/DDBJ databases">
        <title>Sequencing the genomes of 1000 actinobacteria strains.</title>
        <authorList>
            <person name="Klenk H.-P."/>
        </authorList>
    </citation>
    <scope>NUCLEOTIDE SEQUENCE [LARGE SCALE GENOMIC DNA]</scope>
    <source>
        <strain evidence="2 3">DSM 14566</strain>
    </source>
</reference>
<evidence type="ECO:0000313" key="3">
    <source>
        <dbReference type="Proteomes" id="UP001519290"/>
    </source>
</evidence>
<name>A0ABS4X2S9_9MICO</name>
<dbReference type="Proteomes" id="UP001519290">
    <property type="component" value="Unassembled WGS sequence"/>
</dbReference>
<evidence type="ECO:0000256" key="1">
    <source>
        <dbReference type="SAM" id="MobiDB-lite"/>
    </source>
</evidence>
<feature type="compositionally biased region" description="Polar residues" evidence="1">
    <location>
        <begin position="1"/>
        <end position="31"/>
    </location>
</feature>
<protein>
    <submittedName>
        <fullName evidence="2">Uncharacterized protein</fullName>
    </submittedName>
</protein>
<accession>A0ABS4X2S9</accession>
<keyword evidence="3" id="KW-1185">Reference proteome</keyword>
<evidence type="ECO:0000313" key="2">
    <source>
        <dbReference type="EMBL" id="MBP2382761.1"/>
    </source>
</evidence>
<gene>
    <name evidence="2" type="ORF">JOF43_002718</name>
</gene>
<feature type="region of interest" description="Disordered" evidence="1">
    <location>
        <begin position="1"/>
        <end position="38"/>
    </location>
</feature>